<evidence type="ECO:0000259" key="4">
    <source>
        <dbReference type="Pfam" id="PF14432"/>
    </source>
</evidence>
<feature type="domain" description="DYW" evidence="4">
    <location>
        <begin position="680"/>
        <end position="772"/>
    </location>
</feature>
<dbReference type="InterPro" id="IPR002885">
    <property type="entry name" value="PPR_rpt"/>
</dbReference>
<feature type="repeat" description="PPR" evidence="3">
    <location>
        <begin position="338"/>
        <end position="368"/>
    </location>
</feature>
<feature type="repeat" description="PPR" evidence="3">
    <location>
        <begin position="205"/>
        <end position="235"/>
    </location>
</feature>
<evidence type="ECO:0000256" key="3">
    <source>
        <dbReference type="PROSITE-ProRule" id="PRU00708"/>
    </source>
</evidence>
<dbReference type="Proteomes" id="UP000504604">
    <property type="component" value="Linkage group LG10"/>
</dbReference>
<dbReference type="InterPro" id="IPR046849">
    <property type="entry name" value="E2_motif"/>
</dbReference>
<dbReference type="Pfam" id="PF13041">
    <property type="entry name" value="PPR_2"/>
    <property type="match status" value="4"/>
</dbReference>
<dbReference type="FunFam" id="1.25.40.10:FF:000348">
    <property type="entry name" value="Pentatricopeptide repeat-containing protein chloroplastic"/>
    <property type="match status" value="1"/>
</dbReference>
<dbReference type="InterPro" id="IPR032867">
    <property type="entry name" value="DYW_dom"/>
</dbReference>
<name>A0A6I9U0J6_SESIN</name>
<reference evidence="6" key="1">
    <citation type="submission" date="2025-08" db="UniProtKB">
        <authorList>
            <consortium name="RefSeq"/>
        </authorList>
    </citation>
    <scope>IDENTIFICATION</scope>
</reference>
<keyword evidence="5" id="KW-1185">Reference proteome</keyword>
<comment type="similarity">
    <text evidence="1">Belongs to the PPR family. PCMP-H subfamily.</text>
</comment>
<dbReference type="NCBIfam" id="TIGR00756">
    <property type="entry name" value="PPR"/>
    <property type="match status" value="6"/>
</dbReference>
<dbReference type="Pfam" id="PF20431">
    <property type="entry name" value="E_motif"/>
    <property type="match status" value="1"/>
</dbReference>
<dbReference type="PROSITE" id="PS51375">
    <property type="entry name" value="PPR"/>
    <property type="match status" value="6"/>
</dbReference>
<dbReference type="Pfam" id="PF14432">
    <property type="entry name" value="DYW_deaminase"/>
    <property type="match status" value="1"/>
</dbReference>
<dbReference type="Gramene" id="SIN_1025976.t">
    <property type="protein sequence ID" value="SIN_1025976.t.cds1"/>
    <property type="gene ID" value="SIN_1025976"/>
</dbReference>
<accession>A0A6I9U0J6</accession>
<dbReference type="FunFam" id="1.25.40.10:FF:000596">
    <property type="entry name" value="Pentatricopeptide repeat-containing protein, mitochondrial"/>
    <property type="match status" value="1"/>
</dbReference>
<feature type="repeat" description="PPR" evidence="3">
    <location>
        <begin position="470"/>
        <end position="504"/>
    </location>
</feature>
<proteinExistence type="inferred from homology"/>
<dbReference type="GeneID" id="105172494"/>
<dbReference type="SUPFAM" id="SSF48452">
    <property type="entry name" value="TPR-like"/>
    <property type="match status" value="1"/>
</dbReference>
<dbReference type="PANTHER" id="PTHR47926:SF373">
    <property type="entry name" value="TETRATRICOPEPTIDE-LIKE HELICAL DOMAIN SUPERFAMILY, DYW DOMAIN-CONTAINING PROTEIN"/>
    <property type="match status" value="1"/>
</dbReference>
<dbReference type="GO" id="GO:0003723">
    <property type="term" value="F:RNA binding"/>
    <property type="evidence" value="ECO:0007669"/>
    <property type="project" value="InterPro"/>
</dbReference>
<dbReference type="Pfam" id="PF01535">
    <property type="entry name" value="PPR"/>
    <property type="match status" value="3"/>
</dbReference>
<dbReference type="RefSeq" id="XP_011092244.1">
    <property type="nucleotide sequence ID" value="XM_011093942.2"/>
</dbReference>
<evidence type="ECO:0000313" key="5">
    <source>
        <dbReference type="Proteomes" id="UP000504604"/>
    </source>
</evidence>
<dbReference type="FunFam" id="1.25.40.10:FF:000184">
    <property type="entry name" value="Pentatricopeptide repeat-containing protein, chloroplastic"/>
    <property type="match status" value="1"/>
</dbReference>
<feature type="repeat" description="PPR" evidence="3">
    <location>
        <begin position="369"/>
        <end position="403"/>
    </location>
</feature>
<dbReference type="InterPro" id="IPR046848">
    <property type="entry name" value="E_motif"/>
</dbReference>
<dbReference type="InParanoid" id="A0A6I9U0J6"/>
<evidence type="ECO:0000313" key="6">
    <source>
        <dbReference type="RefSeq" id="XP_011092244.1"/>
    </source>
</evidence>
<sequence>MFLSAISSSLMPQFSSHLSRVVLRVSNILQLQQFHAQLIQHALHRHDYWVARLIAFCTHFHAPSDYICRIFDSIHQPGVMVFTNMLRYYSKCGGNNEILMLFEEMQNCGLKPDACVYPVVIKAAGNGGVLFHSQFVKMGLDSGKYIRNALLNAYGKYGPIEAGRLLFDEMTERSVADWNAIISGYWNWGCEGEAKRLFDLMPDKNVITWTTMVSGYSKMKDLENARSYFDRMPEKSVVSWNAMLSGFAQNGFSEEALSLFNEMVSTGVTPDETTLVTVISSCSSCGDPALAESVVKTLGDRGVCLNPFAKTALLDLYAKCGRLEMARKIFNELGVYRSSVTWNSMISAYMRTGDIPAANELFDQMPKKNVVSWNSMIAGYAQNGQSSLAIELFKEMINEHIMPDEVTMVSVISACGHLGALELGNWVVNFINAHHINLSLSGQNSLIFMYSRCGSMNEAKLIFDEMETRDVVSHNALITGFAAHGNGVEALKLMQKMKDEGIEPDRISYIGILTACSHSGMLEEGRKVFESINAPDIDHYACIVDLLGRVGKLDEARKVVEAMPVSPHAQVYGSLLNACRIHKRVDLGEFAANKLFELEPENSGNYILLSNMYASAGKWKEVDRIRELMKTRGLMKTTGWSWVEYDRKIHKFIVGDRSHEQSDEIYHTLAELKRKMKAAGYIADKSNVLRDVEDEDKEEMVGTHSERLAVAFCLLVSEQGTVIRVVKNLRICWDCHTAIKMISKLEKREIIVRDNNRFHHFKDNKCSCNDFW</sequence>
<keyword evidence="2" id="KW-0677">Repeat</keyword>
<dbReference type="GO" id="GO:0008270">
    <property type="term" value="F:zinc ion binding"/>
    <property type="evidence" value="ECO:0007669"/>
    <property type="project" value="InterPro"/>
</dbReference>
<dbReference type="Gene3D" id="1.25.40.10">
    <property type="entry name" value="Tetratricopeptide repeat domain"/>
    <property type="match status" value="5"/>
</dbReference>
<dbReference type="OrthoDB" id="185373at2759"/>
<protein>
    <submittedName>
        <fullName evidence="6">Pentatricopeptide repeat-containing protein At1g14470</fullName>
    </submittedName>
</protein>
<dbReference type="KEGG" id="sind:105172494"/>
<feature type="repeat" description="PPR" evidence="3">
    <location>
        <begin position="236"/>
        <end position="270"/>
    </location>
</feature>
<organism evidence="5 6">
    <name type="scientific">Sesamum indicum</name>
    <name type="common">Oriental sesame</name>
    <name type="synonym">Sesamum orientale</name>
    <dbReference type="NCBI Taxonomy" id="4182"/>
    <lineage>
        <taxon>Eukaryota</taxon>
        <taxon>Viridiplantae</taxon>
        <taxon>Streptophyta</taxon>
        <taxon>Embryophyta</taxon>
        <taxon>Tracheophyta</taxon>
        <taxon>Spermatophyta</taxon>
        <taxon>Magnoliopsida</taxon>
        <taxon>eudicotyledons</taxon>
        <taxon>Gunneridae</taxon>
        <taxon>Pentapetalae</taxon>
        <taxon>asterids</taxon>
        <taxon>lamiids</taxon>
        <taxon>Lamiales</taxon>
        <taxon>Pedaliaceae</taxon>
        <taxon>Sesamum</taxon>
    </lineage>
</organism>
<evidence type="ECO:0000256" key="2">
    <source>
        <dbReference type="ARBA" id="ARBA00022737"/>
    </source>
</evidence>
<evidence type="ECO:0000256" key="1">
    <source>
        <dbReference type="ARBA" id="ARBA00006643"/>
    </source>
</evidence>
<dbReference type="InterPro" id="IPR046960">
    <property type="entry name" value="PPR_At4g14850-like_plant"/>
</dbReference>
<gene>
    <name evidence="6" type="primary">LOC105172494</name>
</gene>
<dbReference type="InterPro" id="IPR011990">
    <property type="entry name" value="TPR-like_helical_dom_sf"/>
</dbReference>
<feature type="repeat" description="PPR" evidence="3">
    <location>
        <begin position="78"/>
        <end position="112"/>
    </location>
</feature>
<dbReference type="Pfam" id="PF20430">
    <property type="entry name" value="Eplus_motif"/>
    <property type="match status" value="1"/>
</dbReference>
<dbReference type="GO" id="GO:0009451">
    <property type="term" value="P:RNA modification"/>
    <property type="evidence" value="ECO:0007669"/>
    <property type="project" value="InterPro"/>
</dbReference>
<dbReference type="PANTHER" id="PTHR47926">
    <property type="entry name" value="PENTATRICOPEPTIDE REPEAT-CONTAINING PROTEIN"/>
    <property type="match status" value="1"/>
</dbReference>
<dbReference type="AlphaFoldDB" id="A0A6I9U0J6"/>